<dbReference type="InterPro" id="IPR050237">
    <property type="entry name" value="ATP-dep_AMP-bd_enzyme"/>
</dbReference>
<feature type="domain" description="AMP-dependent synthetase/ligase" evidence="1">
    <location>
        <begin position="16"/>
        <end position="368"/>
    </location>
</feature>
<dbReference type="InterPro" id="IPR000873">
    <property type="entry name" value="AMP-dep_synth/lig_dom"/>
</dbReference>
<dbReference type="OrthoDB" id="9803968at2"/>
<dbReference type="InterPro" id="IPR045851">
    <property type="entry name" value="AMP-bd_C_sf"/>
</dbReference>
<gene>
    <name evidence="3" type="ORF">FLL46_05080</name>
</gene>
<dbReference type="InterPro" id="IPR042099">
    <property type="entry name" value="ANL_N_sf"/>
</dbReference>
<name>A0A545UHF8_9GAMM</name>
<evidence type="ECO:0000313" key="4">
    <source>
        <dbReference type="Proteomes" id="UP000315439"/>
    </source>
</evidence>
<dbReference type="Pfam" id="PF13193">
    <property type="entry name" value="AMP-binding_C"/>
    <property type="match status" value="1"/>
</dbReference>
<evidence type="ECO:0000313" key="3">
    <source>
        <dbReference type="EMBL" id="TQV88911.1"/>
    </source>
</evidence>
<protein>
    <submittedName>
        <fullName evidence="3">Acyl--CoA ligase</fullName>
    </submittedName>
</protein>
<dbReference type="Proteomes" id="UP000315439">
    <property type="component" value="Unassembled WGS sequence"/>
</dbReference>
<dbReference type="GO" id="GO:0016878">
    <property type="term" value="F:acid-thiol ligase activity"/>
    <property type="evidence" value="ECO:0007669"/>
    <property type="project" value="UniProtKB-ARBA"/>
</dbReference>
<dbReference type="InterPro" id="IPR020845">
    <property type="entry name" value="AMP-binding_CS"/>
</dbReference>
<dbReference type="SUPFAM" id="SSF56801">
    <property type="entry name" value="Acetyl-CoA synthetase-like"/>
    <property type="match status" value="1"/>
</dbReference>
<feature type="domain" description="AMP-binding enzyme C-terminal" evidence="2">
    <location>
        <begin position="418"/>
        <end position="492"/>
    </location>
</feature>
<dbReference type="PANTHER" id="PTHR43767">
    <property type="entry name" value="LONG-CHAIN-FATTY-ACID--COA LIGASE"/>
    <property type="match status" value="1"/>
</dbReference>
<dbReference type="EMBL" id="VIKS01000003">
    <property type="protein sequence ID" value="TQV88911.1"/>
    <property type="molecule type" value="Genomic_DNA"/>
</dbReference>
<dbReference type="AlphaFoldDB" id="A0A545UHF8"/>
<organism evidence="3 4">
    <name type="scientific">Aliikangiella coralliicola</name>
    <dbReference type="NCBI Taxonomy" id="2592383"/>
    <lineage>
        <taxon>Bacteria</taxon>
        <taxon>Pseudomonadati</taxon>
        <taxon>Pseudomonadota</taxon>
        <taxon>Gammaproteobacteria</taxon>
        <taxon>Oceanospirillales</taxon>
        <taxon>Pleioneaceae</taxon>
        <taxon>Aliikangiella</taxon>
    </lineage>
</organism>
<sequence length="500" mass="55668">MYQSTLPGQFLSISESQADSIALQSNAEQVSYGDLKRRVDKVGSYFKQIGIEPGDRVALVIDNSVDYVTAFYAIWKVGGIVVSLNPQAKFHEIEKLIQQCEAKCLLIDKLNHANTEQLNQLSINMITLNQCDINGVANWSTALECEADNNWYSATEDTLAQIIYTSGTTGNPKGVLLSHGNLMCNVKDIIEYLELTREDSVLNVLPFHYCYGNSVLHTHFSVGGKVILAGSMAFPQEIVNTMREYKATGFSGVPSTFSLFLARSDWPQDPPPLRYMTQAGGPMGKELTQKLLQSSQPDTKLYVMYGQTEACARISWLPPHKLDEKLGSAGISLTHVDLEIRDENAQALPNGQKGEVYVKGPSIMQGYWNNAEASEQVLLNGWLKTGDLGYLDDEGYLYLVGRNSDMIKVGAHRINPLELEEVINKLGFVQESAVIGIEDEILGQKLRAFIVGEESRENLLALKKHCNEYLPTHKIPREIQWAEQLPKTASGKIKRYLLKS</sequence>
<accession>A0A545UHF8</accession>
<reference evidence="3 4" key="1">
    <citation type="submission" date="2019-07" db="EMBL/GenBank/DDBJ databases">
        <title>Draft genome for Aliikangiella sp. M105.</title>
        <authorList>
            <person name="Wang G."/>
        </authorList>
    </citation>
    <scope>NUCLEOTIDE SEQUENCE [LARGE SCALE GENOMIC DNA]</scope>
    <source>
        <strain evidence="3 4">M105</strain>
    </source>
</reference>
<evidence type="ECO:0000259" key="2">
    <source>
        <dbReference type="Pfam" id="PF13193"/>
    </source>
</evidence>
<dbReference type="PROSITE" id="PS00455">
    <property type="entry name" value="AMP_BINDING"/>
    <property type="match status" value="1"/>
</dbReference>
<keyword evidence="3" id="KW-0436">Ligase</keyword>
<evidence type="ECO:0000259" key="1">
    <source>
        <dbReference type="Pfam" id="PF00501"/>
    </source>
</evidence>
<dbReference type="PANTHER" id="PTHR43767:SF1">
    <property type="entry name" value="NONRIBOSOMAL PEPTIDE SYNTHASE PES1 (EUROFUNG)-RELATED"/>
    <property type="match status" value="1"/>
</dbReference>
<keyword evidence="4" id="KW-1185">Reference proteome</keyword>
<dbReference type="Gene3D" id="3.30.300.30">
    <property type="match status" value="1"/>
</dbReference>
<comment type="caution">
    <text evidence="3">The sequence shown here is derived from an EMBL/GenBank/DDBJ whole genome shotgun (WGS) entry which is preliminary data.</text>
</comment>
<dbReference type="InterPro" id="IPR025110">
    <property type="entry name" value="AMP-bd_C"/>
</dbReference>
<dbReference type="Pfam" id="PF00501">
    <property type="entry name" value="AMP-binding"/>
    <property type="match status" value="1"/>
</dbReference>
<dbReference type="RefSeq" id="WP_142892396.1">
    <property type="nucleotide sequence ID" value="NZ_ML660161.1"/>
</dbReference>
<dbReference type="Gene3D" id="3.40.50.12780">
    <property type="entry name" value="N-terminal domain of ligase-like"/>
    <property type="match status" value="1"/>
</dbReference>
<proteinExistence type="predicted"/>